<dbReference type="AlphaFoldDB" id="A0A564H5V0"/>
<evidence type="ECO:0000256" key="5">
    <source>
        <dbReference type="SAM" id="Phobius"/>
    </source>
</evidence>
<feature type="transmembrane region" description="Helical" evidence="5">
    <location>
        <begin position="324"/>
        <end position="342"/>
    </location>
</feature>
<dbReference type="EMBL" id="CABGHF010000001">
    <property type="protein sequence ID" value="VUS27177.1"/>
    <property type="molecule type" value="Genomic_DNA"/>
</dbReference>
<comment type="subcellular location">
    <subcellularLocation>
        <location evidence="1">Membrane</location>
        <topology evidence="1">Multi-pass membrane protein</topology>
    </subcellularLocation>
</comment>
<feature type="transmembrane region" description="Helical" evidence="5">
    <location>
        <begin position="384"/>
        <end position="402"/>
    </location>
</feature>
<dbReference type="GO" id="GO:0008514">
    <property type="term" value="F:organic anion transmembrane transporter activity"/>
    <property type="evidence" value="ECO:0007669"/>
    <property type="project" value="UniProtKB-ARBA"/>
</dbReference>
<feature type="transmembrane region" description="Helical" evidence="5">
    <location>
        <begin position="217"/>
        <end position="236"/>
    </location>
</feature>
<evidence type="ECO:0000256" key="1">
    <source>
        <dbReference type="ARBA" id="ARBA00004141"/>
    </source>
</evidence>
<protein>
    <submittedName>
        <fullName evidence="6">Sodium-dependent dicarboxylate transporter SdcS</fullName>
    </submittedName>
</protein>
<evidence type="ECO:0000256" key="2">
    <source>
        <dbReference type="ARBA" id="ARBA00022692"/>
    </source>
</evidence>
<reference evidence="6 7" key="1">
    <citation type="submission" date="2019-07" db="EMBL/GenBank/DDBJ databases">
        <authorList>
            <person name="Brisse S."/>
            <person name="Rodrigues C."/>
            <person name="Thorpe H."/>
        </authorList>
    </citation>
    <scope>NUCLEOTIDE SEQUENCE [LARGE SCALE GENOMIC DNA]</scope>
    <source>
        <strain evidence="6">SB6408</strain>
    </source>
</reference>
<gene>
    <name evidence="6" type="primary">sdcS_1</name>
    <name evidence="6" type="ORF">SB6408_00001</name>
</gene>
<dbReference type="GO" id="GO:1905039">
    <property type="term" value="P:carboxylic acid transmembrane transport"/>
    <property type="evidence" value="ECO:0007669"/>
    <property type="project" value="UniProtKB-ARBA"/>
</dbReference>
<dbReference type="Pfam" id="PF00939">
    <property type="entry name" value="Na_sulph_symp"/>
    <property type="match status" value="1"/>
</dbReference>
<keyword evidence="4 5" id="KW-0472">Membrane</keyword>
<feature type="transmembrane region" description="Helical" evidence="5">
    <location>
        <begin position="167"/>
        <end position="187"/>
    </location>
</feature>
<name>A0A564H5V0_9ENTR</name>
<evidence type="ECO:0000313" key="6">
    <source>
        <dbReference type="EMBL" id="VUS27177.1"/>
    </source>
</evidence>
<feature type="transmembrane region" description="Helical" evidence="5">
    <location>
        <begin position="83"/>
        <end position="102"/>
    </location>
</feature>
<feature type="transmembrane region" description="Helical" evidence="5">
    <location>
        <begin position="51"/>
        <end position="71"/>
    </location>
</feature>
<feature type="transmembrane region" description="Helical" evidence="5">
    <location>
        <begin position="288"/>
        <end position="308"/>
    </location>
</feature>
<proteinExistence type="predicted"/>
<feature type="transmembrane region" description="Helical" evidence="5">
    <location>
        <begin position="264"/>
        <end position="282"/>
    </location>
</feature>
<dbReference type="RefSeq" id="WP_142461377.1">
    <property type="nucleotide sequence ID" value="NZ_CABGGU010000035.1"/>
</dbReference>
<sequence>MNNSRRLLCLLSGPAIFILAILLFAHSLTTPGAQAIGTLLWMIFWWVTRPVHIAVTSLLPIIINALFNLVPMGGITAQYWSDSIILIFGSGLLCIPWATVGLDRRVALRVLSLIGPSMKSQITVWLLASIVASTILPNIMVCALFTPIAVAMLAASGYDDIPSCKPAVPILLAIGWGAGIGGVGSPLGGAMNLAAISILEEHIGHEFMYVDWLVRMAPFYIIITLVSLACMLLVPMKVKTLNGTREYFDKNYRALGPMTRDEKICAVLFFLGLLGAFARPLYASIFPALAPAHLYLILGCICFVLTIADKGPMLTWEMAQKETMWGMLILFGGGLALGKLVNDSGASAGIAGLISELSLDGGLLTIIVFAVLARVVSESTNSTASAAVVLPIVLGFTTKLGLNPIPYWLITVMAFNAEFMLPISIRSIPVAYGLDARKMLKGGFAMAIIHITFVVIVGYGCLKLWPAFSQLSEFMK</sequence>
<evidence type="ECO:0000313" key="7">
    <source>
        <dbReference type="Proteomes" id="UP000318370"/>
    </source>
</evidence>
<feature type="transmembrane region" description="Helical" evidence="5">
    <location>
        <begin position="122"/>
        <end position="155"/>
    </location>
</feature>
<dbReference type="PANTHER" id="PTHR10283">
    <property type="entry name" value="SOLUTE CARRIER FAMILY 13 MEMBER"/>
    <property type="match status" value="1"/>
</dbReference>
<dbReference type="Proteomes" id="UP000318370">
    <property type="component" value="Unassembled WGS sequence"/>
</dbReference>
<dbReference type="InterPro" id="IPR001898">
    <property type="entry name" value="SLC13A/DASS"/>
</dbReference>
<evidence type="ECO:0000256" key="3">
    <source>
        <dbReference type="ARBA" id="ARBA00022989"/>
    </source>
</evidence>
<dbReference type="PANTHER" id="PTHR10283:SF82">
    <property type="entry name" value="SOLUTE CARRIER FAMILY 13 MEMBER 2"/>
    <property type="match status" value="1"/>
</dbReference>
<feature type="transmembrane region" description="Helical" evidence="5">
    <location>
        <begin position="444"/>
        <end position="465"/>
    </location>
</feature>
<evidence type="ECO:0000256" key="4">
    <source>
        <dbReference type="ARBA" id="ARBA00023136"/>
    </source>
</evidence>
<feature type="transmembrane region" description="Helical" evidence="5">
    <location>
        <begin position="348"/>
        <end position="372"/>
    </location>
</feature>
<organism evidence="6 7">
    <name type="scientific">Klebsiella spallanzanii</name>
    <dbReference type="NCBI Taxonomy" id="2587528"/>
    <lineage>
        <taxon>Bacteria</taxon>
        <taxon>Pseudomonadati</taxon>
        <taxon>Pseudomonadota</taxon>
        <taxon>Gammaproteobacteria</taxon>
        <taxon>Enterobacterales</taxon>
        <taxon>Enterobacteriaceae</taxon>
        <taxon>Klebsiella/Raoultella group</taxon>
        <taxon>Klebsiella</taxon>
    </lineage>
</organism>
<dbReference type="GO" id="GO:0005886">
    <property type="term" value="C:plasma membrane"/>
    <property type="evidence" value="ECO:0007669"/>
    <property type="project" value="TreeGrafter"/>
</dbReference>
<keyword evidence="3 5" id="KW-1133">Transmembrane helix</keyword>
<accession>A0A564H5V0</accession>
<keyword evidence="2 5" id="KW-0812">Transmembrane</keyword>